<gene>
    <name evidence="2" type="ORF">Taro_054429</name>
</gene>
<dbReference type="AlphaFoldDB" id="A0A843XQN3"/>
<comment type="caution">
    <text evidence="2">The sequence shown here is derived from an EMBL/GenBank/DDBJ whole genome shotgun (WGS) entry which is preliminary data.</text>
</comment>
<proteinExistence type="predicted"/>
<reference evidence="2" key="1">
    <citation type="submission" date="2017-07" db="EMBL/GenBank/DDBJ databases">
        <title>Taro Niue Genome Assembly and Annotation.</title>
        <authorList>
            <person name="Atibalentja N."/>
            <person name="Keating K."/>
            <person name="Fields C.J."/>
        </authorList>
    </citation>
    <scope>NUCLEOTIDE SEQUENCE</scope>
    <source>
        <strain evidence="2">Niue_2</strain>
        <tissue evidence="2">Leaf</tissue>
    </source>
</reference>
<evidence type="ECO:0000313" key="3">
    <source>
        <dbReference type="Proteomes" id="UP000652761"/>
    </source>
</evidence>
<name>A0A843XQN3_COLES</name>
<evidence type="ECO:0000313" key="2">
    <source>
        <dbReference type="EMBL" id="MQM21390.1"/>
    </source>
</evidence>
<dbReference type="EMBL" id="NMUH01010962">
    <property type="protein sequence ID" value="MQM21390.1"/>
    <property type="molecule type" value="Genomic_DNA"/>
</dbReference>
<keyword evidence="3" id="KW-1185">Reference proteome</keyword>
<protein>
    <submittedName>
        <fullName evidence="2">Uncharacterized protein</fullName>
    </submittedName>
</protein>
<accession>A0A843XQN3</accession>
<evidence type="ECO:0000256" key="1">
    <source>
        <dbReference type="SAM" id="MobiDB-lite"/>
    </source>
</evidence>
<organism evidence="2 3">
    <name type="scientific">Colocasia esculenta</name>
    <name type="common">Wild taro</name>
    <name type="synonym">Arum esculentum</name>
    <dbReference type="NCBI Taxonomy" id="4460"/>
    <lineage>
        <taxon>Eukaryota</taxon>
        <taxon>Viridiplantae</taxon>
        <taxon>Streptophyta</taxon>
        <taxon>Embryophyta</taxon>
        <taxon>Tracheophyta</taxon>
        <taxon>Spermatophyta</taxon>
        <taxon>Magnoliopsida</taxon>
        <taxon>Liliopsida</taxon>
        <taxon>Araceae</taxon>
        <taxon>Aroideae</taxon>
        <taxon>Colocasieae</taxon>
        <taxon>Colocasia</taxon>
    </lineage>
</organism>
<sequence>MVDRGFQQAGPPLGRLQCSSLAMGTCNQEHTLGHHCHIMYLNHPMQAIPHHLHLVDTLVVGISSNPPGQQTTVCTGYDYYNQQQPQKSIYAVPPCPDHAIEAREADKDDDEDEDLCIHDD</sequence>
<dbReference type="Proteomes" id="UP000652761">
    <property type="component" value="Unassembled WGS sequence"/>
</dbReference>
<feature type="region of interest" description="Disordered" evidence="1">
    <location>
        <begin position="101"/>
        <end position="120"/>
    </location>
</feature>